<dbReference type="InterPro" id="IPR050693">
    <property type="entry name" value="Hsp70_NEF-Inhibitors"/>
</dbReference>
<dbReference type="InterPro" id="IPR016197">
    <property type="entry name" value="Chromo-like_dom_sf"/>
</dbReference>
<dbReference type="SUPFAM" id="SSF54160">
    <property type="entry name" value="Chromo domain-like"/>
    <property type="match status" value="1"/>
</dbReference>
<reference evidence="6" key="2">
    <citation type="submission" date="2017-02" db="UniProtKB">
        <authorList>
            <consortium name="WormBaseParasite"/>
        </authorList>
    </citation>
    <scope>IDENTIFICATION</scope>
</reference>
<dbReference type="GO" id="GO:0000774">
    <property type="term" value="F:adenyl-nucleotide exchange factor activity"/>
    <property type="evidence" value="ECO:0007669"/>
    <property type="project" value="TreeGrafter"/>
</dbReference>
<protein>
    <submittedName>
        <fullName evidence="6">Chromo domain-containing protein</fullName>
    </submittedName>
</protein>
<dbReference type="Gene3D" id="1.25.10.10">
    <property type="entry name" value="Leucine-rich Repeat Variant"/>
    <property type="match status" value="1"/>
</dbReference>
<dbReference type="GO" id="GO:0005783">
    <property type="term" value="C:endoplasmic reticulum"/>
    <property type="evidence" value="ECO:0007669"/>
    <property type="project" value="TreeGrafter"/>
</dbReference>
<reference evidence="5" key="1">
    <citation type="submission" date="2012-09" db="EMBL/GenBank/DDBJ databases">
        <authorList>
            <person name="Martin A.A."/>
        </authorList>
    </citation>
    <scope>NUCLEOTIDE SEQUENCE</scope>
</reference>
<dbReference type="InterPro" id="IPR016024">
    <property type="entry name" value="ARM-type_fold"/>
</dbReference>
<dbReference type="GO" id="GO:0005634">
    <property type="term" value="C:nucleus"/>
    <property type="evidence" value="ECO:0007669"/>
    <property type="project" value="UniProtKB-SubCell"/>
</dbReference>
<proteinExistence type="predicted"/>
<feature type="region of interest" description="Disordered" evidence="3">
    <location>
        <begin position="155"/>
        <end position="174"/>
    </location>
</feature>
<evidence type="ECO:0000259" key="4">
    <source>
        <dbReference type="PROSITE" id="PS50013"/>
    </source>
</evidence>
<dbReference type="PANTHER" id="PTHR19316">
    <property type="entry name" value="PROTEIN FOLDING REGULATOR"/>
    <property type="match status" value="1"/>
</dbReference>
<keyword evidence="5" id="KW-1185">Reference proteome</keyword>
<dbReference type="STRING" id="6313.A0A0K0DB69"/>
<evidence type="ECO:0000256" key="3">
    <source>
        <dbReference type="SAM" id="MobiDB-lite"/>
    </source>
</evidence>
<dbReference type="Pfam" id="PF00385">
    <property type="entry name" value="Chromo"/>
    <property type="match status" value="1"/>
</dbReference>
<dbReference type="PROSITE" id="PS50013">
    <property type="entry name" value="CHROMO_2"/>
    <property type="match status" value="1"/>
</dbReference>
<sequence>MMVEVFVKWIIAPTGHNDMEPLGGDAEIDEKFYEVERILGHKNTKEGLFYLVRWKGYTKADDSWEPAKNLSLAMDAILHYITSKKVFQKRFTHAWLYESNSDDESEVEKECEKRTKQLAAERRERVGEKDKLWQKKKEKPFERCSNITMGNKRKWQTETSKTYNRKQTKEAERDGIQDKIKREIPSEESVNAWFHFVARSVAFFVDCDAVVAGVTATIANKDNVGKQIFAIGKTSDGRIKVCSSDLVLNTIFQGFSPVILQRDTAVLLVLYCYARRFSSIVHVRKDKTKRSNPIEMPNEEVPDQYWKNLLAITTKASAESGSQNIAPRTMSNENRKWLENVMKELVKESDPGRQMDAIMTSLHSYASNPAELNENDLGKIEELTDHLEDILGYAEITSKFVEKGGLLVIETFLCQREHLSLQCRFAELVLSLTENNPTVQSLFARKGLLTKMMKLLEDDSYSEDFMFKLLGSISGSVRSHIESFDIFCANGGPKLLTNIVRKAKSGKLVGKSARVLTTIAYTLEDSPRHVKLLTAEILSNFLCVLQHFENECSSELDYIG</sequence>
<evidence type="ECO:0000313" key="6">
    <source>
        <dbReference type="WBParaSite" id="ACAC_0000762901-mRNA-1"/>
    </source>
</evidence>
<dbReference type="Gene3D" id="2.40.50.40">
    <property type="match status" value="1"/>
</dbReference>
<feature type="domain" description="Chromo" evidence="4">
    <location>
        <begin position="33"/>
        <end position="92"/>
    </location>
</feature>
<comment type="subcellular location">
    <subcellularLocation>
        <location evidence="1">Nucleus</location>
    </subcellularLocation>
</comment>
<dbReference type="Proteomes" id="UP000035642">
    <property type="component" value="Unassembled WGS sequence"/>
</dbReference>
<evidence type="ECO:0000256" key="1">
    <source>
        <dbReference type="ARBA" id="ARBA00004123"/>
    </source>
</evidence>
<accession>A0A0K0DB69</accession>
<dbReference type="WBParaSite" id="ACAC_0000762901-mRNA-1">
    <property type="protein sequence ID" value="ACAC_0000762901-mRNA-1"/>
    <property type="gene ID" value="ACAC_0000762901"/>
</dbReference>
<dbReference type="AlphaFoldDB" id="A0A0K0DB69"/>
<dbReference type="CDD" id="cd00024">
    <property type="entry name" value="CD_CSD"/>
    <property type="match status" value="1"/>
</dbReference>
<evidence type="ECO:0000313" key="5">
    <source>
        <dbReference type="Proteomes" id="UP000035642"/>
    </source>
</evidence>
<dbReference type="SUPFAM" id="SSF48371">
    <property type="entry name" value="ARM repeat"/>
    <property type="match status" value="1"/>
</dbReference>
<dbReference type="InterPro" id="IPR011989">
    <property type="entry name" value="ARM-like"/>
</dbReference>
<dbReference type="InterPro" id="IPR000953">
    <property type="entry name" value="Chromo/chromo_shadow_dom"/>
</dbReference>
<dbReference type="InterPro" id="IPR023780">
    <property type="entry name" value="Chromo_domain"/>
</dbReference>
<dbReference type="PROSITE" id="PS00598">
    <property type="entry name" value="CHROMO_1"/>
    <property type="match status" value="1"/>
</dbReference>
<dbReference type="InterPro" id="IPR023779">
    <property type="entry name" value="Chromodomain_CS"/>
</dbReference>
<keyword evidence="2" id="KW-0539">Nucleus</keyword>
<dbReference type="PANTHER" id="PTHR19316:SF18">
    <property type="entry name" value="HSP70-BINDING PROTEIN 1"/>
    <property type="match status" value="1"/>
</dbReference>
<organism evidence="5 6">
    <name type="scientific">Angiostrongylus cantonensis</name>
    <name type="common">Rat lungworm</name>
    <dbReference type="NCBI Taxonomy" id="6313"/>
    <lineage>
        <taxon>Eukaryota</taxon>
        <taxon>Metazoa</taxon>
        <taxon>Ecdysozoa</taxon>
        <taxon>Nematoda</taxon>
        <taxon>Chromadorea</taxon>
        <taxon>Rhabditida</taxon>
        <taxon>Rhabditina</taxon>
        <taxon>Rhabditomorpha</taxon>
        <taxon>Strongyloidea</taxon>
        <taxon>Metastrongylidae</taxon>
        <taxon>Angiostrongylus</taxon>
    </lineage>
</organism>
<dbReference type="SMART" id="SM00298">
    <property type="entry name" value="CHROMO"/>
    <property type="match status" value="1"/>
</dbReference>
<evidence type="ECO:0000256" key="2">
    <source>
        <dbReference type="ARBA" id="ARBA00023242"/>
    </source>
</evidence>
<name>A0A0K0DB69_ANGCA</name>